<dbReference type="CDD" id="cd03023">
    <property type="entry name" value="DsbA_Com1_like"/>
    <property type="match status" value="1"/>
</dbReference>
<dbReference type="InterPro" id="IPR036249">
    <property type="entry name" value="Thioredoxin-like_sf"/>
</dbReference>
<dbReference type="AlphaFoldDB" id="J1J068"/>
<dbReference type="InterPro" id="IPR013766">
    <property type="entry name" value="Thioredoxin_domain"/>
</dbReference>
<dbReference type="Pfam" id="PF18312">
    <property type="entry name" value="ScsC_N"/>
    <property type="match status" value="1"/>
</dbReference>
<feature type="domain" description="Thioredoxin" evidence="3">
    <location>
        <begin position="104"/>
        <end position="289"/>
    </location>
</feature>
<evidence type="ECO:0000259" key="3">
    <source>
        <dbReference type="PROSITE" id="PS51352"/>
    </source>
</evidence>
<protein>
    <recommendedName>
        <fullName evidence="3">Thioredoxin domain-containing protein</fullName>
    </recommendedName>
</protein>
<evidence type="ECO:0000256" key="1">
    <source>
        <dbReference type="ARBA" id="ARBA00023284"/>
    </source>
</evidence>
<evidence type="ECO:0000313" key="5">
    <source>
        <dbReference type="Proteomes" id="UP000008748"/>
    </source>
</evidence>
<gene>
    <name evidence="4" type="ORF">ME7_00680</name>
</gene>
<dbReference type="HOGENOM" id="CLU_000288_47_4_5"/>
<dbReference type="PROSITE" id="PS00194">
    <property type="entry name" value="THIOREDOXIN_1"/>
    <property type="match status" value="1"/>
</dbReference>
<proteinExistence type="predicted"/>
<name>J1J068_9HYPH</name>
<dbReference type="InterPro" id="IPR041205">
    <property type="entry name" value="ScsC_N"/>
</dbReference>
<dbReference type="PATRIC" id="fig|1094552.3.peg.714"/>
<dbReference type="Pfam" id="PF01323">
    <property type="entry name" value="DSBA"/>
    <property type="match status" value="1"/>
</dbReference>
<dbReference type="Proteomes" id="UP000008748">
    <property type="component" value="Unassembled WGS sequence"/>
</dbReference>
<keyword evidence="2" id="KW-0812">Transmembrane</keyword>
<dbReference type="Gene3D" id="3.40.30.10">
    <property type="entry name" value="Glutaredoxin"/>
    <property type="match status" value="1"/>
</dbReference>
<reference evidence="4 5" key="1">
    <citation type="submission" date="2012-03" db="EMBL/GenBank/DDBJ databases">
        <title>The Genome Sequence of Bartonella birtlesii LL-WM9.</title>
        <authorList>
            <consortium name="The Broad Institute Genome Sequencing Platform"/>
            <consortium name="The Broad Institute Genome Sequencing Center for Infectious Disease"/>
            <person name="Feldgarden M."/>
            <person name="Kirby J."/>
            <person name="Kosoy M."/>
            <person name="Birtles R."/>
            <person name="Probert W.S."/>
            <person name="Chiaraviglio L."/>
            <person name="Young S.K."/>
            <person name="Zeng Q."/>
            <person name="Gargeya S."/>
            <person name="Fitzgerald M."/>
            <person name="Haas B."/>
            <person name="Abouelleil A."/>
            <person name="Alvarado L."/>
            <person name="Arachchi H.M."/>
            <person name="Berlin A."/>
            <person name="Chapman S.B."/>
            <person name="Gearin G."/>
            <person name="Goldberg J."/>
            <person name="Griggs A."/>
            <person name="Gujja S."/>
            <person name="Hansen M."/>
            <person name="Heiman D."/>
            <person name="Howarth C."/>
            <person name="Larimer J."/>
            <person name="Lui A."/>
            <person name="MacDonald P.J.P."/>
            <person name="McCowen C."/>
            <person name="Montmayeur A."/>
            <person name="Murphy C."/>
            <person name="Neiman D."/>
            <person name="Pearson M."/>
            <person name="Priest M."/>
            <person name="Roberts A."/>
            <person name="Saif S."/>
            <person name="Shea T."/>
            <person name="Sisk P."/>
            <person name="Stolte C."/>
            <person name="Sykes S."/>
            <person name="Wortman J."/>
            <person name="Nusbaum C."/>
            <person name="Birren B."/>
        </authorList>
    </citation>
    <scope>NUCLEOTIDE SEQUENCE [LARGE SCALE GENOMIC DNA]</scope>
    <source>
        <strain evidence="4 5">LL-WM9</strain>
    </source>
</reference>
<keyword evidence="5" id="KW-1185">Reference proteome</keyword>
<evidence type="ECO:0000256" key="2">
    <source>
        <dbReference type="SAM" id="Phobius"/>
    </source>
</evidence>
<dbReference type="PROSITE" id="PS51352">
    <property type="entry name" value="THIOREDOXIN_2"/>
    <property type="match status" value="1"/>
</dbReference>
<evidence type="ECO:0000313" key="4">
    <source>
        <dbReference type="EMBL" id="EJF76930.1"/>
    </source>
</evidence>
<dbReference type="SUPFAM" id="SSF52833">
    <property type="entry name" value="Thioredoxin-like"/>
    <property type="match status" value="1"/>
</dbReference>
<sequence>MIHQSQHSKVTFIIKFLTTIMLGILTFSFSSSNAQSNTKTANYLSIEKLKIQLLEDPTFLSELKKKIVPPIDDYDLQRIVRDYLLTHPEIMIEMQLVLQEKLEKKSEQKAQKQALIINLLKQGIFHSPYDAVLGNPNGKKMLVSFFDYNCGYCKMSYPYIENLIKKHSDLRVIIKDLPILGSDSIAAHTVSYAFRKQFPEKYLQFHKALLASKSRINEAKAIKIAISLGVDEKKLRNAIKDPNLRNFFKENIQVASQLNITGTPSYIIGDKVLTGVDQDILEEALENIQ</sequence>
<feature type="transmembrane region" description="Helical" evidence="2">
    <location>
        <begin position="12"/>
        <end position="30"/>
    </location>
</feature>
<dbReference type="RefSeq" id="WP_006589608.1">
    <property type="nucleotide sequence ID" value="NZ_JH725076.1"/>
</dbReference>
<dbReference type="GO" id="GO:0015036">
    <property type="term" value="F:disulfide oxidoreductase activity"/>
    <property type="evidence" value="ECO:0007669"/>
    <property type="project" value="UniProtKB-ARBA"/>
</dbReference>
<organism evidence="4 5">
    <name type="scientific">Bartonella birtlesii LL-WM9</name>
    <dbReference type="NCBI Taxonomy" id="1094552"/>
    <lineage>
        <taxon>Bacteria</taxon>
        <taxon>Pseudomonadati</taxon>
        <taxon>Pseudomonadota</taxon>
        <taxon>Alphaproteobacteria</taxon>
        <taxon>Hyphomicrobiales</taxon>
        <taxon>Bartonellaceae</taxon>
        <taxon>Bartonella</taxon>
    </lineage>
</organism>
<keyword evidence="2" id="KW-0472">Membrane</keyword>
<keyword evidence="2" id="KW-1133">Transmembrane helix</keyword>
<comment type="caution">
    <text evidence="4">The sequence shown here is derived from an EMBL/GenBank/DDBJ whole genome shotgun (WGS) entry which is preliminary data.</text>
</comment>
<keyword evidence="1" id="KW-0676">Redox-active center</keyword>
<dbReference type="EMBL" id="AIMC01000010">
    <property type="protein sequence ID" value="EJF76930.1"/>
    <property type="molecule type" value="Genomic_DNA"/>
</dbReference>
<accession>J1J068</accession>
<dbReference type="InterPro" id="IPR001853">
    <property type="entry name" value="DSBA-like_thioredoxin_dom"/>
</dbReference>
<dbReference type="InterPro" id="IPR017937">
    <property type="entry name" value="Thioredoxin_CS"/>
</dbReference>